<keyword evidence="4" id="KW-0067">ATP-binding</keyword>
<dbReference type="GO" id="GO:0005524">
    <property type="term" value="F:ATP binding"/>
    <property type="evidence" value="ECO:0007669"/>
    <property type="project" value="UniProtKB-KW"/>
</dbReference>
<dbReference type="InterPro" id="IPR011009">
    <property type="entry name" value="Kinase-like_dom_sf"/>
</dbReference>
<organism evidence="7 8">
    <name type="scientific">Aegilops tauschii subsp. strangulata</name>
    <name type="common">Goatgrass</name>
    <dbReference type="NCBI Taxonomy" id="200361"/>
    <lineage>
        <taxon>Eukaryota</taxon>
        <taxon>Viridiplantae</taxon>
        <taxon>Streptophyta</taxon>
        <taxon>Embryophyta</taxon>
        <taxon>Tracheophyta</taxon>
        <taxon>Spermatophyta</taxon>
        <taxon>Magnoliopsida</taxon>
        <taxon>Liliopsida</taxon>
        <taxon>Poales</taxon>
        <taxon>Poaceae</taxon>
        <taxon>BOP clade</taxon>
        <taxon>Pooideae</taxon>
        <taxon>Triticodae</taxon>
        <taxon>Triticeae</taxon>
        <taxon>Triticinae</taxon>
        <taxon>Aegilops</taxon>
    </lineage>
</organism>
<evidence type="ECO:0000256" key="4">
    <source>
        <dbReference type="ARBA" id="ARBA00022840"/>
    </source>
</evidence>
<protein>
    <recommendedName>
        <fullName evidence="6">Serine-threonine/tyrosine-protein kinase catalytic domain-containing protein</fullName>
    </recommendedName>
</protein>
<dbReference type="SUPFAM" id="SSF56112">
    <property type="entry name" value="Protein kinase-like (PK-like)"/>
    <property type="match status" value="1"/>
</dbReference>
<evidence type="ECO:0000313" key="7">
    <source>
        <dbReference type="EnsemblPlants" id="AET2Gv21073100.14"/>
    </source>
</evidence>
<dbReference type="Gramene" id="AET2Gv21073100.14">
    <property type="protein sequence ID" value="AET2Gv21073100.14"/>
    <property type="gene ID" value="AET2Gv21073100"/>
</dbReference>
<dbReference type="EnsemblPlants" id="AET2Gv21073100.14">
    <property type="protein sequence ID" value="AET2Gv21073100.14"/>
    <property type="gene ID" value="AET2Gv21073100"/>
</dbReference>
<feature type="region of interest" description="Disordered" evidence="5">
    <location>
        <begin position="17"/>
        <end position="50"/>
    </location>
</feature>
<dbReference type="Pfam" id="PF07714">
    <property type="entry name" value="PK_Tyr_Ser-Thr"/>
    <property type="match status" value="1"/>
</dbReference>
<name>A0A453D3F5_AEGTS</name>
<reference evidence="7" key="3">
    <citation type="journal article" date="2017" name="Nature">
        <title>Genome sequence of the progenitor of the wheat D genome Aegilops tauschii.</title>
        <authorList>
            <person name="Luo M.C."/>
            <person name="Gu Y.Q."/>
            <person name="Puiu D."/>
            <person name="Wang H."/>
            <person name="Twardziok S.O."/>
            <person name="Deal K.R."/>
            <person name="Huo N."/>
            <person name="Zhu T."/>
            <person name="Wang L."/>
            <person name="Wang Y."/>
            <person name="McGuire P.E."/>
            <person name="Liu S."/>
            <person name="Long H."/>
            <person name="Ramasamy R.K."/>
            <person name="Rodriguez J.C."/>
            <person name="Van S.L."/>
            <person name="Yuan L."/>
            <person name="Wang Z."/>
            <person name="Xia Z."/>
            <person name="Xiao L."/>
            <person name="Anderson O.D."/>
            <person name="Ouyang S."/>
            <person name="Liang Y."/>
            <person name="Zimin A.V."/>
            <person name="Pertea G."/>
            <person name="Qi P."/>
            <person name="Bennetzen J.L."/>
            <person name="Dai X."/>
            <person name="Dawson M.W."/>
            <person name="Muller H.G."/>
            <person name="Kugler K."/>
            <person name="Rivarola-Duarte L."/>
            <person name="Spannagl M."/>
            <person name="Mayer K.F.X."/>
            <person name="Lu F.H."/>
            <person name="Bevan M.W."/>
            <person name="Leroy P."/>
            <person name="Li P."/>
            <person name="You F.M."/>
            <person name="Sun Q."/>
            <person name="Liu Z."/>
            <person name="Lyons E."/>
            <person name="Wicker T."/>
            <person name="Salzberg S.L."/>
            <person name="Devos K.M."/>
            <person name="Dvorak J."/>
        </authorList>
    </citation>
    <scope>NUCLEOTIDE SEQUENCE [LARGE SCALE GENOMIC DNA]</scope>
    <source>
        <strain evidence="7">cv. AL8/78</strain>
    </source>
</reference>
<dbReference type="Proteomes" id="UP000015105">
    <property type="component" value="Chromosome 2D"/>
</dbReference>
<reference evidence="8" key="2">
    <citation type="journal article" date="2017" name="Nat. Plants">
        <title>The Aegilops tauschii genome reveals multiple impacts of transposons.</title>
        <authorList>
            <person name="Zhao G."/>
            <person name="Zou C."/>
            <person name="Li K."/>
            <person name="Wang K."/>
            <person name="Li T."/>
            <person name="Gao L."/>
            <person name="Zhang X."/>
            <person name="Wang H."/>
            <person name="Yang Z."/>
            <person name="Liu X."/>
            <person name="Jiang W."/>
            <person name="Mao L."/>
            <person name="Kong X."/>
            <person name="Jiao Y."/>
            <person name="Jia J."/>
        </authorList>
    </citation>
    <scope>NUCLEOTIDE SEQUENCE [LARGE SCALE GENOMIC DNA]</scope>
    <source>
        <strain evidence="8">cv. AL8/78</strain>
    </source>
</reference>
<evidence type="ECO:0000256" key="2">
    <source>
        <dbReference type="ARBA" id="ARBA00022741"/>
    </source>
</evidence>
<sequence length="188" mass="20497">MGCAWPRRWWKVVPAPDGRRRFQSEPPDASSASDIQGIHPSSGCSDPHPTRGYVAPEYAGEGTLTDKCDVYSFGVVLLEIVRGKRKKDEPAFLPQVWESWKQCEIGELLDPQVGEPEEAFSVLARCIHIGLHCVQHLPEQRPAMPDVVAMLTNTGTHLPMPSNPTANIGAGPRAQPISDGTPGPSRTL</sequence>
<accession>A0A453D3F5</accession>
<dbReference type="GO" id="GO:0004672">
    <property type="term" value="F:protein kinase activity"/>
    <property type="evidence" value="ECO:0007669"/>
    <property type="project" value="InterPro"/>
</dbReference>
<reference evidence="8" key="1">
    <citation type="journal article" date="2014" name="Science">
        <title>Ancient hybridizations among the ancestral genomes of bread wheat.</title>
        <authorList>
            <consortium name="International Wheat Genome Sequencing Consortium,"/>
            <person name="Marcussen T."/>
            <person name="Sandve S.R."/>
            <person name="Heier L."/>
            <person name="Spannagl M."/>
            <person name="Pfeifer M."/>
            <person name="Jakobsen K.S."/>
            <person name="Wulff B.B."/>
            <person name="Steuernagel B."/>
            <person name="Mayer K.F."/>
            <person name="Olsen O.A."/>
        </authorList>
    </citation>
    <scope>NUCLEOTIDE SEQUENCE [LARGE SCALE GENOMIC DNA]</scope>
    <source>
        <strain evidence="8">cv. AL8/78</strain>
    </source>
</reference>
<dbReference type="AlphaFoldDB" id="A0A453D3F5"/>
<proteinExistence type="predicted"/>
<dbReference type="Gene3D" id="1.10.510.10">
    <property type="entry name" value="Transferase(Phosphotransferase) domain 1"/>
    <property type="match status" value="1"/>
</dbReference>
<keyword evidence="8" id="KW-1185">Reference proteome</keyword>
<reference evidence="7" key="4">
    <citation type="submission" date="2019-03" db="UniProtKB">
        <authorList>
            <consortium name="EnsemblPlants"/>
        </authorList>
    </citation>
    <scope>IDENTIFICATION</scope>
</reference>
<evidence type="ECO:0000256" key="3">
    <source>
        <dbReference type="ARBA" id="ARBA00022777"/>
    </source>
</evidence>
<evidence type="ECO:0000313" key="8">
    <source>
        <dbReference type="Proteomes" id="UP000015105"/>
    </source>
</evidence>
<feature type="region of interest" description="Disordered" evidence="5">
    <location>
        <begin position="156"/>
        <end position="188"/>
    </location>
</feature>
<evidence type="ECO:0000259" key="6">
    <source>
        <dbReference type="Pfam" id="PF07714"/>
    </source>
</evidence>
<evidence type="ECO:0000256" key="1">
    <source>
        <dbReference type="ARBA" id="ARBA00022679"/>
    </source>
</evidence>
<dbReference type="InterPro" id="IPR001245">
    <property type="entry name" value="Ser-Thr/Tyr_kinase_cat_dom"/>
</dbReference>
<dbReference type="InterPro" id="IPR052059">
    <property type="entry name" value="CR_Ser/Thr_kinase"/>
</dbReference>
<reference evidence="7" key="5">
    <citation type="journal article" date="2021" name="G3 (Bethesda)">
        <title>Aegilops tauschii genome assembly Aet v5.0 features greater sequence contiguity and improved annotation.</title>
        <authorList>
            <person name="Wang L."/>
            <person name="Zhu T."/>
            <person name="Rodriguez J.C."/>
            <person name="Deal K.R."/>
            <person name="Dubcovsky J."/>
            <person name="McGuire P.E."/>
            <person name="Lux T."/>
            <person name="Spannagl M."/>
            <person name="Mayer K.F.X."/>
            <person name="Baldrich P."/>
            <person name="Meyers B.C."/>
            <person name="Huo N."/>
            <person name="Gu Y.Q."/>
            <person name="Zhou H."/>
            <person name="Devos K.M."/>
            <person name="Bennetzen J.L."/>
            <person name="Unver T."/>
            <person name="Budak H."/>
            <person name="Gulick P.J."/>
            <person name="Galiba G."/>
            <person name="Kalapos B."/>
            <person name="Nelson D.R."/>
            <person name="Li P."/>
            <person name="You F.M."/>
            <person name="Luo M.C."/>
            <person name="Dvorak J."/>
        </authorList>
    </citation>
    <scope>NUCLEOTIDE SEQUENCE [LARGE SCALE GENOMIC DNA]</scope>
    <source>
        <strain evidence="7">cv. AL8/78</strain>
    </source>
</reference>
<feature type="domain" description="Serine-threonine/tyrosine-protein kinase catalytic" evidence="6">
    <location>
        <begin position="53"/>
        <end position="150"/>
    </location>
</feature>
<dbReference type="PANTHER" id="PTHR47973">
    <property type="entry name" value="CYSTEINE-RICH RECEPTOR-LIKE PROTEIN KINASE 3"/>
    <property type="match status" value="1"/>
</dbReference>
<keyword evidence="1" id="KW-0808">Transferase</keyword>
<evidence type="ECO:0000256" key="5">
    <source>
        <dbReference type="SAM" id="MobiDB-lite"/>
    </source>
</evidence>
<keyword evidence="3" id="KW-0418">Kinase</keyword>
<keyword evidence="2" id="KW-0547">Nucleotide-binding</keyword>